<keyword evidence="3" id="KW-1185">Reference proteome</keyword>
<proteinExistence type="predicted"/>
<dbReference type="InParanoid" id="A0A165C7Z0"/>
<dbReference type="GeneID" id="63819388"/>
<protein>
    <submittedName>
        <fullName evidence="2">Uncharacterized protein</fullName>
    </submittedName>
</protein>
<gene>
    <name evidence="2" type="ORF">LAESUDRAFT_414438</name>
</gene>
<dbReference type="OrthoDB" id="2779013at2759"/>
<name>A0A165C7Z0_9APHY</name>
<dbReference type="AlphaFoldDB" id="A0A165C7Z0"/>
<accession>A0A165C7Z0</accession>
<feature type="compositionally biased region" description="Polar residues" evidence="1">
    <location>
        <begin position="29"/>
        <end position="39"/>
    </location>
</feature>
<dbReference type="Proteomes" id="UP000076871">
    <property type="component" value="Unassembled WGS sequence"/>
</dbReference>
<organism evidence="2 3">
    <name type="scientific">Laetiporus sulphureus 93-53</name>
    <dbReference type="NCBI Taxonomy" id="1314785"/>
    <lineage>
        <taxon>Eukaryota</taxon>
        <taxon>Fungi</taxon>
        <taxon>Dikarya</taxon>
        <taxon>Basidiomycota</taxon>
        <taxon>Agaricomycotina</taxon>
        <taxon>Agaricomycetes</taxon>
        <taxon>Polyporales</taxon>
        <taxon>Laetiporus</taxon>
    </lineage>
</organism>
<evidence type="ECO:0000313" key="2">
    <source>
        <dbReference type="EMBL" id="KZT02360.1"/>
    </source>
</evidence>
<dbReference type="EMBL" id="KV427653">
    <property type="protein sequence ID" value="KZT02360.1"/>
    <property type="molecule type" value="Genomic_DNA"/>
</dbReference>
<evidence type="ECO:0000256" key="1">
    <source>
        <dbReference type="SAM" id="MobiDB-lite"/>
    </source>
</evidence>
<dbReference type="STRING" id="1314785.A0A165C7Z0"/>
<reference evidence="2 3" key="1">
    <citation type="journal article" date="2016" name="Mol. Biol. Evol.">
        <title>Comparative Genomics of Early-Diverging Mushroom-Forming Fungi Provides Insights into the Origins of Lignocellulose Decay Capabilities.</title>
        <authorList>
            <person name="Nagy L.G."/>
            <person name="Riley R."/>
            <person name="Tritt A."/>
            <person name="Adam C."/>
            <person name="Daum C."/>
            <person name="Floudas D."/>
            <person name="Sun H."/>
            <person name="Yadav J.S."/>
            <person name="Pangilinan J."/>
            <person name="Larsson K.H."/>
            <person name="Matsuura K."/>
            <person name="Barry K."/>
            <person name="Labutti K."/>
            <person name="Kuo R."/>
            <person name="Ohm R.A."/>
            <person name="Bhattacharya S.S."/>
            <person name="Shirouzu T."/>
            <person name="Yoshinaga Y."/>
            <person name="Martin F.M."/>
            <person name="Grigoriev I.V."/>
            <person name="Hibbett D.S."/>
        </authorList>
    </citation>
    <scope>NUCLEOTIDE SEQUENCE [LARGE SCALE GENOMIC DNA]</scope>
    <source>
        <strain evidence="2 3">93-53</strain>
    </source>
</reference>
<feature type="region of interest" description="Disordered" evidence="1">
    <location>
        <begin position="1"/>
        <end position="59"/>
    </location>
</feature>
<evidence type="ECO:0000313" key="3">
    <source>
        <dbReference type="Proteomes" id="UP000076871"/>
    </source>
</evidence>
<dbReference type="RefSeq" id="XP_040760100.1">
    <property type="nucleotide sequence ID" value="XM_040902357.1"/>
</dbReference>
<sequence>MSHLVPQQEEKSTANQWKGRLPVDHEMPPQSQSTNTTSEGAAFLVPPQQEKRRDPNVNEAPLYKVYHSGVERLEKKIHAHAFVDDPDTSSDAAQRRQMAAAVLSGSAGVTGEDLGIAEDKKLV</sequence>